<dbReference type="RefSeq" id="WP_307152749.1">
    <property type="nucleotide sequence ID" value="NZ_JAUSUK010000001.1"/>
</dbReference>
<keyword evidence="1" id="KW-0830">Ubiquinone</keyword>
<dbReference type="Proteomes" id="UP001230253">
    <property type="component" value="Unassembled WGS sequence"/>
</dbReference>
<dbReference type="SUPFAM" id="SSF53335">
    <property type="entry name" value="S-adenosyl-L-methionine-dependent methyltransferases"/>
    <property type="match status" value="1"/>
</dbReference>
<dbReference type="PANTHER" id="PTHR43861">
    <property type="entry name" value="TRANS-ACONITATE 2-METHYLTRANSFERASE-RELATED"/>
    <property type="match status" value="1"/>
</dbReference>
<comment type="caution">
    <text evidence="1">The sequence shown here is derived from an EMBL/GenBank/DDBJ whole genome shotgun (WGS) entry which is preliminary data.</text>
</comment>
<accession>A0ABU0C1S2</accession>
<keyword evidence="2" id="KW-1185">Reference proteome</keyword>
<gene>
    <name evidence="1" type="ORF">J2R99_000311</name>
</gene>
<sequence>MTKTVHASFWDKIAERYAARPIKDPEAYEAMLADASGRFAPTDRVLEIGCGTGGTAIRLAPFVAEWIATDFSPEMLRIAKEKPAPGNLRFVLADAQSAFDGGPFDAICAFQVLHLVDDLQATLAEIHAHLKPGGIMIAKTWCFADMSLKLRALFLGLRTFGLFPKANALTKTALREAIRKAGFEIVEERVFGTNPHGPYIVARRPAGEA</sequence>
<dbReference type="Pfam" id="PF13489">
    <property type="entry name" value="Methyltransf_23"/>
    <property type="match status" value="1"/>
</dbReference>
<dbReference type="PANTHER" id="PTHR43861:SF1">
    <property type="entry name" value="TRANS-ACONITATE 2-METHYLTRANSFERASE"/>
    <property type="match status" value="1"/>
</dbReference>
<dbReference type="InterPro" id="IPR029063">
    <property type="entry name" value="SAM-dependent_MTases_sf"/>
</dbReference>
<evidence type="ECO:0000313" key="1">
    <source>
        <dbReference type="EMBL" id="MDQ0324462.1"/>
    </source>
</evidence>
<dbReference type="EMBL" id="JAUSUK010000001">
    <property type="protein sequence ID" value="MDQ0324462.1"/>
    <property type="molecule type" value="Genomic_DNA"/>
</dbReference>
<protein>
    <submittedName>
        <fullName evidence="1">Ubiquinone/menaquinone biosynthesis C-methylase UbiE</fullName>
    </submittedName>
</protein>
<name>A0ABU0C1S2_9BRAD</name>
<organism evidence="1 2">
    <name type="scientific">Rhodopseudomonas julia</name>
    <dbReference type="NCBI Taxonomy" id="200617"/>
    <lineage>
        <taxon>Bacteria</taxon>
        <taxon>Pseudomonadati</taxon>
        <taxon>Pseudomonadota</taxon>
        <taxon>Alphaproteobacteria</taxon>
        <taxon>Hyphomicrobiales</taxon>
        <taxon>Nitrobacteraceae</taxon>
        <taxon>Rhodopseudomonas</taxon>
    </lineage>
</organism>
<evidence type="ECO:0000313" key="2">
    <source>
        <dbReference type="Proteomes" id="UP001230253"/>
    </source>
</evidence>
<dbReference type="CDD" id="cd02440">
    <property type="entry name" value="AdoMet_MTases"/>
    <property type="match status" value="1"/>
</dbReference>
<proteinExistence type="predicted"/>
<dbReference type="Gene3D" id="3.40.50.150">
    <property type="entry name" value="Vaccinia Virus protein VP39"/>
    <property type="match status" value="1"/>
</dbReference>
<reference evidence="1 2" key="1">
    <citation type="submission" date="2023-07" db="EMBL/GenBank/DDBJ databases">
        <title>Genomic Encyclopedia of Type Strains, Phase IV (KMG-IV): sequencing the most valuable type-strain genomes for metagenomic binning, comparative biology and taxonomic classification.</title>
        <authorList>
            <person name="Goeker M."/>
        </authorList>
    </citation>
    <scope>NUCLEOTIDE SEQUENCE [LARGE SCALE GENOMIC DNA]</scope>
    <source>
        <strain evidence="1 2">DSM 11549</strain>
    </source>
</reference>